<organism evidence="1 2">
    <name type="scientific">Ixodes persulcatus</name>
    <name type="common">Taiga tick</name>
    <dbReference type="NCBI Taxonomy" id="34615"/>
    <lineage>
        <taxon>Eukaryota</taxon>
        <taxon>Metazoa</taxon>
        <taxon>Ecdysozoa</taxon>
        <taxon>Arthropoda</taxon>
        <taxon>Chelicerata</taxon>
        <taxon>Arachnida</taxon>
        <taxon>Acari</taxon>
        <taxon>Parasitiformes</taxon>
        <taxon>Ixodida</taxon>
        <taxon>Ixodoidea</taxon>
        <taxon>Ixodidae</taxon>
        <taxon>Ixodinae</taxon>
        <taxon>Ixodes</taxon>
    </lineage>
</organism>
<dbReference type="EMBL" id="JABSTQ010011248">
    <property type="protein sequence ID" value="KAG0413551.1"/>
    <property type="molecule type" value="Genomic_DNA"/>
</dbReference>
<keyword evidence="2" id="KW-1185">Reference proteome</keyword>
<gene>
    <name evidence="1" type="ORF">HPB47_009284</name>
</gene>
<protein>
    <submittedName>
        <fullName evidence="1">Uncharacterized protein</fullName>
    </submittedName>
</protein>
<accession>A0AC60P2L1</accession>
<evidence type="ECO:0000313" key="1">
    <source>
        <dbReference type="EMBL" id="KAG0413551.1"/>
    </source>
</evidence>
<comment type="caution">
    <text evidence="1">The sequence shown here is derived from an EMBL/GenBank/DDBJ whole genome shotgun (WGS) entry which is preliminary data.</text>
</comment>
<dbReference type="Proteomes" id="UP000805193">
    <property type="component" value="Unassembled WGS sequence"/>
</dbReference>
<name>A0AC60P2L1_IXOPE</name>
<sequence length="271" mass="30791">MKIVGPEAATTAAAIFYSKDNLMGTSISTTTQPRGADPYSPELAEAKAVLFAIESHLRHLEVTQKQHDAKQLYLFTDSQHVIRECKRHGATTCRTIKRIFHTALHLFRVHQTKVFIRWIPGHTGIHGNEAAHDAAARELNSPHPSRVPGESDPSSLNSETADTTYDPVEAMRMHKKEWKHRLKESWNPEPNPIPLNHFKRKEMVILRLIRTGGATTPYMTQKFETIKKRKLNPDYEPPDQRCQLCKGDGTLPKLDHLIWECEALATHRSDA</sequence>
<evidence type="ECO:0000313" key="2">
    <source>
        <dbReference type="Proteomes" id="UP000805193"/>
    </source>
</evidence>
<reference evidence="1 2" key="1">
    <citation type="journal article" date="2020" name="Cell">
        <title>Large-Scale Comparative Analyses of Tick Genomes Elucidate Their Genetic Diversity and Vector Capacities.</title>
        <authorList>
            <consortium name="Tick Genome and Microbiome Consortium (TIGMIC)"/>
            <person name="Jia N."/>
            <person name="Wang J."/>
            <person name="Shi W."/>
            <person name="Du L."/>
            <person name="Sun Y."/>
            <person name="Zhan W."/>
            <person name="Jiang J.F."/>
            <person name="Wang Q."/>
            <person name="Zhang B."/>
            <person name="Ji P."/>
            <person name="Bell-Sakyi L."/>
            <person name="Cui X.M."/>
            <person name="Yuan T.T."/>
            <person name="Jiang B.G."/>
            <person name="Yang W.F."/>
            <person name="Lam T.T."/>
            <person name="Chang Q.C."/>
            <person name="Ding S.J."/>
            <person name="Wang X.J."/>
            <person name="Zhu J.G."/>
            <person name="Ruan X.D."/>
            <person name="Zhao L."/>
            <person name="Wei J.T."/>
            <person name="Ye R.Z."/>
            <person name="Que T.C."/>
            <person name="Du C.H."/>
            <person name="Zhou Y.H."/>
            <person name="Cheng J.X."/>
            <person name="Dai P.F."/>
            <person name="Guo W.B."/>
            <person name="Han X.H."/>
            <person name="Huang E.J."/>
            <person name="Li L.F."/>
            <person name="Wei W."/>
            <person name="Gao Y.C."/>
            <person name="Liu J.Z."/>
            <person name="Shao H.Z."/>
            <person name="Wang X."/>
            <person name="Wang C.C."/>
            <person name="Yang T.C."/>
            <person name="Huo Q.B."/>
            <person name="Li W."/>
            <person name="Chen H.Y."/>
            <person name="Chen S.E."/>
            <person name="Zhou L.G."/>
            <person name="Ni X.B."/>
            <person name="Tian J.H."/>
            <person name="Sheng Y."/>
            <person name="Liu T."/>
            <person name="Pan Y.S."/>
            <person name="Xia L.Y."/>
            <person name="Li J."/>
            <person name="Zhao F."/>
            <person name="Cao W.C."/>
        </authorList>
    </citation>
    <scope>NUCLEOTIDE SEQUENCE [LARGE SCALE GENOMIC DNA]</scope>
    <source>
        <strain evidence="1">Iper-2018</strain>
    </source>
</reference>
<proteinExistence type="predicted"/>